<protein>
    <submittedName>
        <fullName evidence="2">Uncharacterized protein</fullName>
    </submittedName>
</protein>
<dbReference type="RefSeq" id="XP_066799518.1">
    <property type="nucleotide sequence ID" value="XM_066949826.1"/>
</dbReference>
<keyword evidence="3" id="KW-1185">Reference proteome</keyword>
<gene>
    <name evidence="2" type="ORF">IAR55_006746</name>
</gene>
<feature type="compositionally biased region" description="Polar residues" evidence="1">
    <location>
        <begin position="32"/>
        <end position="42"/>
    </location>
</feature>
<reference evidence="2 3" key="1">
    <citation type="journal article" date="2024" name="bioRxiv">
        <title>Comparative genomics of Cryptococcus and Kwoniella reveals pathogenesis evolution and contrasting karyotype dynamics via intercentromeric recombination or chromosome fusion.</title>
        <authorList>
            <person name="Coelho M.A."/>
            <person name="David-Palma M."/>
            <person name="Shea T."/>
            <person name="Bowers K."/>
            <person name="McGinley-Smith S."/>
            <person name="Mohammad A.W."/>
            <person name="Gnirke A."/>
            <person name="Yurkov A.M."/>
            <person name="Nowrousian M."/>
            <person name="Sun S."/>
            <person name="Cuomo C.A."/>
            <person name="Heitman J."/>
        </authorList>
    </citation>
    <scope>NUCLEOTIDE SEQUENCE [LARGE SCALE GENOMIC DNA]</scope>
    <source>
        <strain evidence="2 3">CBS 13917</strain>
    </source>
</reference>
<evidence type="ECO:0000256" key="1">
    <source>
        <dbReference type="SAM" id="MobiDB-lite"/>
    </source>
</evidence>
<organism evidence="2 3">
    <name type="scientific">Kwoniella newhampshirensis</name>
    <dbReference type="NCBI Taxonomy" id="1651941"/>
    <lineage>
        <taxon>Eukaryota</taxon>
        <taxon>Fungi</taxon>
        <taxon>Dikarya</taxon>
        <taxon>Basidiomycota</taxon>
        <taxon>Agaricomycotina</taxon>
        <taxon>Tremellomycetes</taxon>
        <taxon>Tremellales</taxon>
        <taxon>Cryptococcaceae</taxon>
        <taxon>Kwoniella</taxon>
    </lineage>
</organism>
<feature type="compositionally biased region" description="Polar residues" evidence="1">
    <location>
        <begin position="52"/>
        <end position="68"/>
    </location>
</feature>
<dbReference type="KEGG" id="kne:92184004"/>
<feature type="compositionally biased region" description="Polar residues" evidence="1">
    <location>
        <begin position="1"/>
        <end position="13"/>
    </location>
</feature>
<feature type="region of interest" description="Disordered" evidence="1">
    <location>
        <begin position="147"/>
        <end position="168"/>
    </location>
</feature>
<evidence type="ECO:0000313" key="2">
    <source>
        <dbReference type="EMBL" id="KAK8843954.1"/>
    </source>
</evidence>
<proteinExistence type="predicted"/>
<name>A0AAW0YDF6_9TREE</name>
<accession>A0AAW0YDF6</accession>
<dbReference type="Proteomes" id="UP001388673">
    <property type="component" value="Unassembled WGS sequence"/>
</dbReference>
<feature type="compositionally biased region" description="Basic and acidic residues" evidence="1">
    <location>
        <begin position="70"/>
        <end position="85"/>
    </location>
</feature>
<dbReference type="EMBL" id="JBCAWK010000014">
    <property type="protein sequence ID" value="KAK8843954.1"/>
    <property type="molecule type" value="Genomic_DNA"/>
</dbReference>
<evidence type="ECO:0000313" key="3">
    <source>
        <dbReference type="Proteomes" id="UP001388673"/>
    </source>
</evidence>
<feature type="compositionally biased region" description="Low complexity" evidence="1">
    <location>
        <begin position="123"/>
        <end position="134"/>
    </location>
</feature>
<comment type="caution">
    <text evidence="2">The sequence shown here is derived from an EMBL/GenBank/DDBJ whole genome shotgun (WGS) entry which is preliminary data.</text>
</comment>
<sequence length="188" mass="19954">MGKNSNQDTVSDAGSSGGRRLLRRVSHGLRDPSTQGPSSGAGRQSGYLPLSLQPTGFTSEDSITSSGPGSRDEEEQRQRILDLQRRMAPIRPAPTESSRGDISQAGRTSHAPVGHSSNSTRPGTSTKGATASTGFVEKLTTKVNLDDAFPTVHSEPEIKHPKPRRGVPLLQMQAGGGVEFEDAIKKVK</sequence>
<feature type="compositionally biased region" description="Polar residues" evidence="1">
    <location>
        <begin position="95"/>
        <end position="107"/>
    </location>
</feature>
<dbReference type="GeneID" id="92184004"/>
<feature type="region of interest" description="Disordered" evidence="1">
    <location>
        <begin position="1"/>
        <end position="135"/>
    </location>
</feature>
<dbReference type="AlphaFoldDB" id="A0AAW0YDF6"/>